<keyword evidence="4" id="KW-1133">Transmembrane helix</keyword>
<feature type="transmembrane region" description="Helical" evidence="4">
    <location>
        <begin position="9"/>
        <end position="26"/>
    </location>
</feature>
<dbReference type="GO" id="GO:0016020">
    <property type="term" value="C:membrane"/>
    <property type="evidence" value="ECO:0007669"/>
    <property type="project" value="InterPro"/>
</dbReference>
<evidence type="ECO:0000313" key="6">
    <source>
        <dbReference type="EMBL" id="QID18278.1"/>
    </source>
</evidence>
<dbReference type="EMBL" id="CP048836">
    <property type="protein sequence ID" value="QID18278.1"/>
    <property type="molecule type" value="Genomic_DNA"/>
</dbReference>
<feature type="domain" description="Methyl-accepting transducer" evidence="5">
    <location>
        <begin position="118"/>
        <end position="301"/>
    </location>
</feature>
<dbReference type="PROSITE" id="PS50111">
    <property type="entry name" value="CHEMOTAXIS_TRANSDUC_2"/>
    <property type="match status" value="1"/>
</dbReference>
<gene>
    <name evidence="6" type="ORF">G3580_11915</name>
</gene>
<reference evidence="6 7" key="1">
    <citation type="submission" date="2020-02" db="EMBL/GenBank/DDBJ databases">
        <title>Nitrogenibacter mangrovi gen. nov., sp. nov. isolated from mangrove sediment, a denitrifying betaproteobacterium.</title>
        <authorList>
            <person name="Liao H."/>
            <person name="Tian Y."/>
        </authorList>
    </citation>
    <scope>NUCLEOTIDE SEQUENCE [LARGE SCALE GENOMIC DNA]</scope>
    <source>
        <strain evidence="6 7">M9-3-2</strain>
    </source>
</reference>
<dbReference type="PANTHER" id="PTHR32089:SF120">
    <property type="entry name" value="METHYL-ACCEPTING CHEMOTAXIS PROTEIN TLPQ"/>
    <property type="match status" value="1"/>
</dbReference>
<accession>A0A6C1B6D7</accession>
<keyword evidence="4" id="KW-0472">Membrane</keyword>
<dbReference type="InterPro" id="IPR004089">
    <property type="entry name" value="MCPsignal_dom"/>
</dbReference>
<dbReference type="AlphaFoldDB" id="A0A6C1B6D7"/>
<protein>
    <submittedName>
        <fullName evidence="6">Chemotaxis protein</fullName>
    </submittedName>
</protein>
<keyword evidence="1 3" id="KW-0807">Transducer</keyword>
<evidence type="ECO:0000259" key="5">
    <source>
        <dbReference type="PROSITE" id="PS50111"/>
    </source>
</evidence>
<dbReference type="RefSeq" id="WP_173765781.1">
    <property type="nucleotide sequence ID" value="NZ_CP048836.1"/>
</dbReference>
<keyword evidence="7" id="KW-1185">Reference proteome</keyword>
<dbReference type="KEGG" id="azq:G3580_11915"/>
<dbReference type="SMART" id="SM00283">
    <property type="entry name" value="MA"/>
    <property type="match status" value="1"/>
</dbReference>
<dbReference type="PANTHER" id="PTHR32089">
    <property type="entry name" value="METHYL-ACCEPTING CHEMOTAXIS PROTEIN MCPB"/>
    <property type="match status" value="1"/>
</dbReference>
<sequence length="401" mass="43043">MPNKHLKKLIGGSVWSVAVAMAFALIPALAGLGWLAALVAALGWAVALMVGNEEASGLAAPAERSGVQSANGMDAAFGGCVREFNTQFELAEREFNRVLGVLSNAIDELTSSFHGMHASTGQQRKIAMSIMSMDATDSDGEALQFNEFVTRTSDTMQRIVDSVVTNSKLGMELVELTDDIARRAHEVESILDEIGGIAKQTNLLALNAAIEAARAGEAGRGFAVVADEVRDLSSRTAQFSEQISQTMSTMLASVKQTETAIERMASQDMNFALESKSQVEVMLSAIERMNDERTEAIGQLSVHAGSVDAEVGRAITALQFQDMVSQMIGHVGQRLTRMRDAIHEVGGVAQEAARACDDETFDRLSARLSGVVRMLDELAEFSETHPVKKADSVQSGDIELF</sequence>
<comment type="similarity">
    <text evidence="2">Belongs to the methyl-accepting chemotaxis (MCP) protein family.</text>
</comment>
<keyword evidence="4" id="KW-0812">Transmembrane</keyword>
<evidence type="ECO:0000256" key="3">
    <source>
        <dbReference type="PROSITE-ProRule" id="PRU00284"/>
    </source>
</evidence>
<dbReference type="Gene3D" id="1.10.287.950">
    <property type="entry name" value="Methyl-accepting chemotaxis protein"/>
    <property type="match status" value="1"/>
</dbReference>
<dbReference type="SUPFAM" id="SSF58104">
    <property type="entry name" value="Methyl-accepting chemotaxis protein (MCP) signaling domain"/>
    <property type="match status" value="1"/>
</dbReference>
<dbReference type="Proteomes" id="UP000501991">
    <property type="component" value="Chromosome"/>
</dbReference>
<dbReference type="Pfam" id="PF00015">
    <property type="entry name" value="MCPsignal"/>
    <property type="match status" value="1"/>
</dbReference>
<evidence type="ECO:0000256" key="1">
    <source>
        <dbReference type="ARBA" id="ARBA00023224"/>
    </source>
</evidence>
<name>A0A6C1B6D7_9RHOO</name>
<proteinExistence type="inferred from homology"/>
<dbReference type="GO" id="GO:0007165">
    <property type="term" value="P:signal transduction"/>
    <property type="evidence" value="ECO:0007669"/>
    <property type="project" value="UniProtKB-KW"/>
</dbReference>
<evidence type="ECO:0000256" key="4">
    <source>
        <dbReference type="SAM" id="Phobius"/>
    </source>
</evidence>
<organism evidence="6 7">
    <name type="scientific">Nitrogeniibacter mangrovi</name>
    <dbReference type="NCBI Taxonomy" id="2016596"/>
    <lineage>
        <taxon>Bacteria</taxon>
        <taxon>Pseudomonadati</taxon>
        <taxon>Pseudomonadota</taxon>
        <taxon>Betaproteobacteria</taxon>
        <taxon>Rhodocyclales</taxon>
        <taxon>Zoogloeaceae</taxon>
        <taxon>Nitrogeniibacter</taxon>
    </lineage>
</organism>
<evidence type="ECO:0000313" key="7">
    <source>
        <dbReference type="Proteomes" id="UP000501991"/>
    </source>
</evidence>
<evidence type="ECO:0000256" key="2">
    <source>
        <dbReference type="ARBA" id="ARBA00029447"/>
    </source>
</evidence>